<gene>
    <name evidence="3" type="ORF">SCD90_10100</name>
</gene>
<keyword evidence="2" id="KW-0732">Signal</keyword>
<evidence type="ECO:0000256" key="1">
    <source>
        <dbReference type="SAM" id="MobiDB-lite"/>
    </source>
</evidence>
<dbReference type="RefSeq" id="WP_319844546.1">
    <property type="nucleotide sequence ID" value="NZ_JAXAFJ010000005.1"/>
</dbReference>
<dbReference type="Proteomes" id="UP001274321">
    <property type="component" value="Unassembled WGS sequence"/>
</dbReference>
<proteinExistence type="predicted"/>
<comment type="caution">
    <text evidence="3">The sequence shown here is derived from an EMBL/GenBank/DDBJ whole genome shotgun (WGS) entry which is preliminary data.</text>
</comment>
<feature type="chain" id="PRO_5045256271" evidence="2">
    <location>
        <begin position="21"/>
        <end position="80"/>
    </location>
</feature>
<feature type="compositionally biased region" description="Basic and acidic residues" evidence="1">
    <location>
        <begin position="53"/>
        <end position="72"/>
    </location>
</feature>
<reference evidence="3 4" key="1">
    <citation type="submission" date="2023-11" db="EMBL/GenBank/DDBJ databases">
        <authorList>
            <person name="Bao R."/>
        </authorList>
    </citation>
    <scope>NUCLEOTIDE SEQUENCE [LARGE SCALE GENOMIC DNA]</scope>
    <source>
        <strain evidence="3 4">PJ23</strain>
    </source>
</reference>
<dbReference type="EMBL" id="JAXAFJ010000005">
    <property type="protein sequence ID" value="MDX6806418.1"/>
    <property type="molecule type" value="Genomic_DNA"/>
</dbReference>
<sequence length="80" mass="8327">MNKMLIAAGLLVLTSAPVLAQTVIVEPAPPPPPPSSTVIVTEPAPPPPPITECRTETKTEDKLIGSESKTTKECATVVPQ</sequence>
<accession>A0ABU4RQF0</accession>
<organism evidence="3 4">
    <name type="scientific">Terrihabitans rhizophilus</name>
    <dbReference type="NCBI Taxonomy" id="3092662"/>
    <lineage>
        <taxon>Bacteria</taxon>
        <taxon>Pseudomonadati</taxon>
        <taxon>Pseudomonadota</taxon>
        <taxon>Alphaproteobacteria</taxon>
        <taxon>Hyphomicrobiales</taxon>
        <taxon>Terrihabitans</taxon>
    </lineage>
</organism>
<evidence type="ECO:0000313" key="3">
    <source>
        <dbReference type="EMBL" id="MDX6806418.1"/>
    </source>
</evidence>
<feature type="region of interest" description="Disordered" evidence="1">
    <location>
        <begin position="28"/>
        <end position="80"/>
    </location>
</feature>
<evidence type="ECO:0000256" key="2">
    <source>
        <dbReference type="SAM" id="SignalP"/>
    </source>
</evidence>
<feature type="signal peptide" evidence="2">
    <location>
        <begin position="1"/>
        <end position="20"/>
    </location>
</feature>
<keyword evidence="4" id="KW-1185">Reference proteome</keyword>
<protein>
    <submittedName>
        <fullName evidence="3">Uncharacterized protein</fullName>
    </submittedName>
</protein>
<name>A0ABU4RQF0_9HYPH</name>
<evidence type="ECO:0000313" key="4">
    <source>
        <dbReference type="Proteomes" id="UP001274321"/>
    </source>
</evidence>